<dbReference type="Proteomes" id="UP000226437">
    <property type="component" value="Unassembled WGS sequence"/>
</dbReference>
<dbReference type="PANTHER" id="PTHR42733">
    <property type="entry name" value="DJ-1 PROTEIN"/>
    <property type="match status" value="1"/>
</dbReference>
<sequence length="183" mass="19515">MQLKNLKVAALATTGFEEVEYTKPRKALEDAGAQVSLISPQSGKIKAWDGDDWGGEHEVDVALDAADPAHYDALLLPGGVLSPDDLRINDQALKFVKAFFELDKPVAVICHGGQTLISAGLVKGRTMTGYQSIRPDLANAGATVKDEEVVVDGKLVSSRNPGDLPAFNRKMIEVFAQRAAATA</sequence>
<reference evidence="3 4" key="1">
    <citation type="submission" date="2017-10" db="EMBL/GenBank/DDBJ databases">
        <title>The draft genome sequence of Lewinella marina KCTC 32374.</title>
        <authorList>
            <person name="Wang K."/>
        </authorList>
    </citation>
    <scope>NUCLEOTIDE SEQUENCE [LARGE SCALE GENOMIC DNA]</scope>
    <source>
        <strain evidence="3 4">MKG-38</strain>
    </source>
</reference>
<organism evidence="3 4">
    <name type="scientific">Neolewinella marina</name>
    <dbReference type="NCBI Taxonomy" id="438751"/>
    <lineage>
        <taxon>Bacteria</taxon>
        <taxon>Pseudomonadati</taxon>
        <taxon>Bacteroidota</taxon>
        <taxon>Saprospiria</taxon>
        <taxon>Saprospirales</taxon>
        <taxon>Lewinellaceae</taxon>
        <taxon>Neolewinella</taxon>
    </lineage>
</organism>
<dbReference type="Gene3D" id="3.40.50.880">
    <property type="match status" value="1"/>
</dbReference>
<dbReference type="AlphaFoldDB" id="A0A2G0CHG9"/>
<dbReference type="CDD" id="cd03134">
    <property type="entry name" value="GATase1_PfpI_like"/>
    <property type="match status" value="1"/>
</dbReference>
<dbReference type="Pfam" id="PF01965">
    <property type="entry name" value="DJ-1_PfpI"/>
    <property type="match status" value="1"/>
</dbReference>
<name>A0A2G0CHG9_9BACT</name>
<dbReference type="PANTHER" id="PTHR42733:SF12">
    <property type="entry name" value="PROTEINASE"/>
    <property type="match status" value="1"/>
</dbReference>
<dbReference type="EMBL" id="PDLO01000002">
    <property type="protein sequence ID" value="PHK99367.1"/>
    <property type="molecule type" value="Genomic_DNA"/>
</dbReference>
<keyword evidence="4" id="KW-1185">Reference proteome</keyword>
<accession>A0A2G0CHG9</accession>
<comment type="caution">
    <text evidence="3">The sequence shown here is derived from an EMBL/GenBank/DDBJ whole genome shotgun (WGS) entry which is preliminary data.</text>
</comment>
<evidence type="ECO:0000313" key="3">
    <source>
        <dbReference type="EMBL" id="PHK99367.1"/>
    </source>
</evidence>
<dbReference type="OrthoDB" id="9792284at2"/>
<gene>
    <name evidence="3" type="ORF">CGL56_07915</name>
</gene>
<comment type="similarity">
    <text evidence="1">Belongs to the peptidase C56 family.</text>
</comment>
<dbReference type="RefSeq" id="WP_099105982.1">
    <property type="nucleotide sequence ID" value="NZ_JAATJF010000002.1"/>
</dbReference>
<protein>
    <submittedName>
        <fullName evidence="3">Protease</fullName>
    </submittedName>
</protein>
<evidence type="ECO:0000313" key="4">
    <source>
        <dbReference type="Proteomes" id="UP000226437"/>
    </source>
</evidence>
<dbReference type="InterPro" id="IPR002818">
    <property type="entry name" value="DJ-1/PfpI"/>
</dbReference>
<evidence type="ECO:0000259" key="2">
    <source>
        <dbReference type="Pfam" id="PF01965"/>
    </source>
</evidence>
<dbReference type="GO" id="GO:0006508">
    <property type="term" value="P:proteolysis"/>
    <property type="evidence" value="ECO:0007669"/>
    <property type="project" value="UniProtKB-KW"/>
</dbReference>
<dbReference type="GO" id="GO:0008233">
    <property type="term" value="F:peptidase activity"/>
    <property type="evidence" value="ECO:0007669"/>
    <property type="project" value="UniProtKB-KW"/>
</dbReference>
<dbReference type="InterPro" id="IPR029062">
    <property type="entry name" value="Class_I_gatase-like"/>
</dbReference>
<keyword evidence="3" id="KW-0378">Hydrolase</keyword>
<evidence type="ECO:0000256" key="1">
    <source>
        <dbReference type="ARBA" id="ARBA00008542"/>
    </source>
</evidence>
<feature type="domain" description="DJ-1/PfpI" evidence="2">
    <location>
        <begin position="7"/>
        <end position="173"/>
    </location>
</feature>
<dbReference type="NCBIfam" id="TIGR01382">
    <property type="entry name" value="PfpI"/>
    <property type="match status" value="1"/>
</dbReference>
<keyword evidence="3" id="KW-0645">Protease</keyword>
<dbReference type="InterPro" id="IPR006286">
    <property type="entry name" value="C56_PfpI-like"/>
</dbReference>
<dbReference type="PROSITE" id="PS51276">
    <property type="entry name" value="PEPTIDASE_C56_PFPI"/>
    <property type="match status" value="1"/>
</dbReference>
<dbReference type="SUPFAM" id="SSF52317">
    <property type="entry name" value="Class I glutamine amidotransferase-like"/>
    <property type="match status" value="1"/>
</dbReference>
<proteinExistence type="inferred from homology"/>